<keyword evidence="2" id="KW-0479">Metal-binding</keyword>
<evidence type="ECO:0000313" key="7">
    <source>
        <dbReference type="EnsemblMetazoa" id="XP_794189"/>
    </source>
</evidence>
<dbReference type="Gene3D" id="3.40.5.90">
    <property type="entry name" value="CDGSH iron-sulfur domain, mitoNEET-type"/>
    <property type="match status" value="2"/>
</dbReference>
<evidence type="ECO:0000256" key="4">
    <source>
        <dbReference type="ARBA" id="ARBA00023014"/>
    </source>
</evidence>
<sequence length="132" mass="14646">MSILRTSMNLSCGLNRLGAGACRLNTVMTVPVRSIKVGPKGTYVAKLIPTMVKLEAGKKYSWCKCGLSKKQPFCDGAHKPTEFKPVRFEVEKSKSYLMCRCKQTGNQPFCDLTHVKVMVQAFTGQLKDKPLS</sequence>
<evidence type="ECO:0000256" key="3">
    <source>
        <dbReference type="ARBA" id="ARBA00023004"/>
    </source>
</evidence>
<reference evidence="7" key="2">
    <citation type="submission" date="2021-01" db="UniProtKB">
        <authorList>
            <consortium name="EnsemblMetazoa"/>
        </authorList>
    </citation>
    <scope>IDENTIFICATION</scope>
</reference>
<dbReference type="InParanoid" id="A0A7M7REE4"/>
<dbReference type="SMART" id="SM00704">
    <property type="entry name" value="ZnF_CDGSH"/>
    <property type="match status" value="2"/>
</dbReference>
<keyword evidence="8" id="KW-1185">Reference proteome</keyword>
<dbReference type="RefSeq" id="XP_794189.3">
    <property type="nucleotide sequence ID" value="XM_789096.5"/>
</dbReference>
<organism evidence="7 8">
    <name type="scientific">Strongylocentrotus purpuratus</name>
    <name type="common">Purple sea urchin</name>
    <dbReference type="NCBI Taxonomy" id="7668"/>
    <lineage>
        <taxon>Eukaryota</taxon>
        <taxon>Metazoa</taxon>
        <taxon>Echinodermata</taxon>
        <taxon>Eleutherozoa</taxon>
        <taxon>Echinozoa</taxon>
        <taxon>Echinoidea</taxon>
        <taxon>Euechinoidea</taxon>
        <taxon>Echinacea</taxon>
        <taxon>Camarodonta</taxon>
        <taxon>Echinidea</taxon>
        <taxon>Strongylocentrotidae</taxon>
        <taxon>Strongylocentrotus</taxon>
    </lineage>
</organism>
<accession>A0A7M7REE4</accession>
<dbReference type="PANTHER" id="PTHR46491">
    <property type="entry name" value="CDGSH IRON SULFUR DOMAIN PROTEIN HOMOLOG"/>
    <property type="match status" value="1"/>
</dbReference>
<dbReference type="Proteomes" id="UP000007110">
    <property type="component" value="Unassembled WGS sequence"/>
</dbReference>
<evidence type="ECO:0000259" key="6">
    <source>
        <dbReference type="SMART" id="SM00704"/>
    </source>
</evidence>
<feature type="domain" description="Iron-binding zinc finger CDGSH type" evidence="6">
    <location>
        <begin position="85"/>
        <end position="120"/>
    </location>
</feature>
<evidence type="ECO:0000256" key="2">
    <source>
        <dbReference type="ARBA" id="ARBA00022723"/>
    </source>
</evidence>
<dbReference type="InterPro" id="IPR018967">
    <property type="entry name" value="FeS-contain_CDGSH-typ"/>
</dbReference>
<keyword evidence="4" id="KW-0411">Iron-sulfur</keyword>
<dbReference type="Pfam" id="PF09360">
    <property type="entry name" value="zf-CDGSH"/>
    <property type="match status" value="2"/>
</dbReference>
<keyword evidence="3" id="KW-0408">Iron</keyword>
<reference evidence="8" key="1">
    <citation type="submission" date="2015-02" db="EMBL/GenBank/DDBJ databases">
        <title>Genome sequencing for Strongylocentrotus purpuratus.</title>
        <authorList>
            <person name="Murali S."/>
            <person name="Liu Y."/>
            <person name="Vee V."/>
            <person name="English A."/>
            <person name="Wang M."/>
            <person name="Skinner E."/>
            <person name="Han Y."/>
            <person name="Muzny D.M."/>
            <person name="Worley K.C."/>
            <person name="Gibbs R.A."/>
        </authorList>
    </citation>
    <scope>NUCLEOTIDE SEQUENCE</scope>
</reference>
<evidence type="ECO:0000313" key="8">
    <source>
        <dbReference type="Proteomes" id="UP000007110"/>
    </source>
</evidence>
<evidence type="ECO:0000256" key="5">
    <source>
        <dbReference type="ARBA" id="ARBA00034078"/>
    </source>
</evidence>
<protein>
    <recommendedName>
        <fullName evidence="6">Iron-binding zinc finger CDGSH type domain-containing protein</fullName>
    </recommendedName>
</protein>
<dbReference type="GO" id="GO:0051604">
    <property type="term" value="P:protein maturation"/>
    <property type="evidence" value="ECO:0000318"/>
    <property type="project" value="GO_Central"/>
</dbReference>
<dbReference type="AlphaFoldDB" id="A0A7M7REE4"/>
<comment type="cofactor">
    <cofactor evidence="5">
        <name>[2Fe-2S] cluster</name>
        <dbReference type="ChEBI" id="CHEBI:190135"/>
    </cofactor>
</comment>
<feature type="domain" description="Iron-binding zinc finger CDGSH type" evidence="6">
    <location>
        <begin position="47"/>
        <end position="84"/>
    </location>
</feature>
<dbReference type="InterPro" id="IPR042216">
    <property type="entry name" value="MitoNEET_CISD"/>
</dbReference>
<dbReference type="KEGG" id="spu:589458"/>
<dbReference type="OrthoDB" id="15717at2759"/>
<dbReference type="GeneID" id="589458"/>
<dbReference type="GO" id="GO:0051537">
    <property type="term" value="F:2 iron, 2 sulfur cluster binding"/>
    <property type="evidence" value="ECO:0000318"/>
    <property type="project" value="GO_Central"/>
</dbReference>
<dbReference type="GO" id="GO:0005739">
    <property type="term" value="C:mitochondrion"/>
    <property type="evidence" value="ECO:0000318"/>
    <property type="project" value="GO_Central"/>
</dbReference>
<dbReference type="InterPro" id="IPR052950">
    <property type="entry name" value="CISD"/>
</dbReference>
<name>A0A7M7REE4_STRPU</name>
<dbReference type="GO" id="GO:0046872">
    <property type="term" value="F:metal ion binding"/>
    <property type="evidence" value="ECO:0007669"/>
    <property type="project" value="UniProtKB-KW"/>
</dbReference>
<evidence type="ECO:0000256" key="1">
    <source>
        <dbReference type="ARBA" id="ARBA00022714"/>
    </source>
</evidence>
<keyword evidence="1" id="KW-0001">2Fe-2S</keyword>
<dbReference type="EnsemblMetazoa" id="XM_789096">
    <property type="protein sequence ID" value="XP_794189"/>
    <property type="gene ID" value="LOC589458"/>
</dbReference>
<dbReference type="PANTHER" id="PTHR46491:SF10">
    <property type="entry name" value="IRON-BINDING ZINC FINGER CDGSH TYPE DOMAIN-CONTAINING PROTEIN"/>
    <property type="match status" value="1"/>
</dbReference>
<proteinExistence type="predicted"/>